<dbReference type="Proteomes" id="UP001151760">
    <property type="component" value="Unassembled WGS sequence"/>
</dbReference>
<dbReference type="EMBL" id="BQNB010020563">
    <property type="protein sequence ID" value="GJT97288.1"/>
    <property type="molecule type" value="Genomic_DNA"/>
</dbReference>
<organism evidence="1 2">
    <name type="scientific">Tanacetum coccineum</name>
    <dbReference type="NCBI Taxonomy" id="301880"/>
    <lineage>
        <taxon>Eukaryota</taxon>
        <taxon>Viridiplantae</taxon>
        <taxon>Streptophyta</taxon>
        <taxon>Embryophyta</taxon>
        <taxon>Tracheophyta</taxon>
        <taxon>Spermatophyta</taxon>
        <taxon>Magnoliopsida</taxon>
        <taxon>eudicotyledons</taxon>
        <taxon>Gunneridae</taxon>
        <taxon>Pentapetalae</taxon>
        <taxon>asterids</taxon>
        <taxon>campanulids</taxon>
        <taxon>Asterales</taxon>
        <taxon>Asteraceae</taxon>
        <taxon>Asteroideae</taxon>
        <taxon>Anthemideae</taxon>
        <taxon>Anthemidinae</taxon>
        <taxon>Tanacetum</taxon>
    </lineage>
</organism>
<comment type="caution">
    <text evidence="1">The sequence shown here is derived from an EMBL/GenBank/DDBJ whole genome shotgun (WGS) entry which is preliminary data.</text>
</comment>
<sequence>MAAQDWNGQYEIQGQVLKKGTVSIVALYVRLVSLSLEIPRNHTTILSLLPDFTALLFVLCLDFPQVHPKPGSASLTQSAQLPFIGSTRNVSRPKSSY</sequence>
<reference evidence="1" key="2">
    <citation type="submission" date="2022-01" db="EMBL/GenBank/DDBJ databases">
        <authorList>
            <person name="Yamashiro T."/>
            <person name="Shiraishi A."/>
            <person name="Satake H."/>
            <person name="Nakayama K."/>
        </authorList>
    </citation>
    <scope>NUCLEOTIDE SEQUENCE</scope>
</reference>
<reference evidence="1" key="1">
    <citation type="journal article" date="2022" name="Int. J. Mol. Sci.">
        <title>Draft Genome of Tanacetum Coccineum: Genomic Comparison of Closely Related Tanacetum-Family Plants.</title>
        <authorList>
            <person name="Yamashiro T."/>
            <person name="Shiraishi A."/>
            <person name="Nakayama K."/>
            <person name="Satake H."/>
        </authorList>
    </citation>
    <scope>NUCLEOTIDE SEQUENCE</scope>
</reference>
<name>A0ABQ5IB12_9ASTR</name>
<protein>
    <submittedName>
        <fullName evidence="1">Uncharacterized protein</fullName>
    </submittedName>
</protein>
<keyword evidence="2" id="KW-1185">Reference proteome</keyword>
<proteinExistence type="predicted"/>
<evidence type="ECO:0000313" key="2">
    <source>
        <dbReference type="Proteomes" id="UP001151760"/>
    </source>
</evidence>
<gene>
    <name evidence="1" type="ORF">Tco_1092806</name>
</gene>
<accession>A0ABQ5IB12</accession>
<evidence type="ECO:0000313" key="1">
    <source>
        <dbReference type="EMBL" id="GJT97288.1"/>
    </source>
</evidence>